<accession>A1ZDU4</accession>
<dbReference type="AlphaFoldDB" id="A1ZDU4"/>
<dbReference type="EMBL" id="AAWS01000003">
    <property type="protein sequence ID" value="EAY31252.1"/>
    <property type="molecule type" value="Genomic_DNA"/>
</dbReference>
<dbReference type="Proteomes" id="UP000004095">
    <property type="component" value="Unassembled WGS sequence"/>
</dbReference>
<gene>
    <name evidence="1" type="ORF">M23134_04085</name>
</gene>
<comment type="caution">
    <text evidence="1">The sequence shown here is derived from an EMBL/GenBank/DDBJ whole genome shotgun (WGS) entry which is preliminary data.</text>
</comment>
<reference evidence="1 2" key="1">
    <citation type="submission" date="2007-01" db="EMBL/GenBank/DDBJ databases">
        <authorList>
            <person name="Haygood M."/>
            <person name="Podell S."/>
            <person name="Anderson C."/>
            <person name="Hopkinson B."/>
            <person name="Roe K."/>
            <person name="Barbeau K."/>
            <person name="Gaasterland T."/>
            <person name="Ferriera S."/>
            <person name="Johnson J."/>
            <person name="Kravitz S."/>
            <person name="Beeson K."/>
            <person name="Sutton G."/>
            <person name="Rogers Y.-H."/>
            <person name="Friedman R."/>
            <person name="Frazier M."/>
            <person name="Venter J.C."/>
        </authorList>
    </citation>
    <scope>NUCLEOTIDE SEQUENCE [LARGE SCALE GENOMIC DNA]</scope>
    <source>
        <strain evidence="1 2">ATCC 23134</strain>
    </source>
</reference>
<proteinExistence type="predicted"/>
<organism evidence="1 2">
    <name type="scientific">Microscilla marina ATCC 23134</name>
    <dbReference type="NCBI Taxonomy" id="313606"/>
    <lineage>
        <taxon>Bacteria</taxon>
        <taxon>Pseudomonadati</taxon>
        <taxon>Bacteroidota</taxon>
        <taxon>Cytophagia</taxon>
        <taxon>Cytophagales</taxon>
        <taxon>Microscillaceae</taxon>
        <taxon>Microscilla</taxon>
    </lineage>
</organism>
<protein>
    <submittedName>
        <fullName evidence="1">Uncharacterized protein</fullName>
    </submittedName>
</protein>
<name>A1ZDU4_MICM2</name>
<evidence type="ECO:0000313" key="2">
    <source>
        <dbReference type="Proteomes" id="UP000004095"/>
    </source>
</evidence>
<keyword evidence="2" id="KW-1185">Reference proteome</keyword>
<evidence type="ECO:0000313" key="1">
    <source>
        <dbReference type="EMBL" id="EAY31252.1"/>
    </source>
</evidence>
<sequence>MSSVACKVYLSFKYDFSFKSGKFTAKMVINNIFMSNK</sequence>